<feature type="domain" description="Vitellogenin" evidence="21">
    <location>
        <begin position="380"/>
        <end position="1041"/>
    </location>
</feature>
<evidence type="ECO:0000256" key="19">
    <source>
        <dbReference type="SAM" id="MobiDB-lite"/>
    </source>
</evidence>
<dbReference type="GO" id="GO:0005319">
    <property type="term" value="F:lipid transporter activity"/>
    <property type="evidence" value="ECO:0007669"/>
    <property type="project" value="InterPro"/>
</dbReference>
<evidence type="ECO:0000256" key="2">
    <source>
        <dbReference type="ARBA" id="ARBA00004502"/>
    </source>
</evidence>
<keyword evidence="7" id="KW-0153">Cholesterol metabolism</keyword>
<keyword evidence="20" id="KW-1133">Transmembrane helix</keyword>
<dbReference type="GO" id="GO:0008201">
    <property type="term" value="F:heparin binding"/>
    <property type="evidence" value="ECO:0007669"/>
    <property type="project" value="UniProtKB-KW"/>
</dbReference>
<keyword evidence="10" id="KW-0427">LDL</keyword>
<evidence type="ECO:0000256" key="1">
    <source>
        <dbReference type="ARBA" id="ARBA00004496"/>
    </source>
</evidence>
<dbReference type="SUPFAM" id="SSF56968">
    <property type="entry name" value="Lipovitellin-phosvitin complex, beta-sheet shell regions"/>
    <property type="match status" value="2"/>
</dbReference>
<evidence type="ECO:0000256" key="20">
    <source>
        <dbReference type="SAM" id="Phobius"/>
    </source>
</evidence>
<evidence type="ECO:0000256" key="17">
    <source>
        <dbReference type="ARBA" id="ARBA00023313"/>
    </source>
</evidence>
<dbReference type="InterPro" id="IPR015819">
    <property type="entry name" value="Lipid_transp_b-sht_shell"/>
</dbReference>
<feature type="transmembrane region" description="Helical" evidence="20">
    <location>
        <begin position="224"/>
        <end position="248"/>
    </location>
</feature>
<feature type="compositionally biased region" description="Basic and acidic residues" evidence="19">
    <location>
        <begin position="2626"/>
        <end position="2648"/>
    </location>
</feature>
<dbReference type="PROSITE" id="PS51211">
    <property type="entry name" value="VITELLOGENIN"/>
    <property type="match status" value="1"/>
</dbReference>
<feature type="transmembrane region" description="Helical" evidence="20">
    <location>
        <begin position="191"/>
        <end position="212"/>
    </location>
</feature>
<dbReference type="InterPro" id="IPR015816">
    <property type="entry name" value="Vitellinogen_b-sht_N"/>
</dbReference>
<keyword evidence="8" id="KW-0358">Heparin-binding</keyword>
<feature type="region of interest" description="Disordered" evidence="19">
    <location>
        <begin position="1708"/>
        <end position="1729"/>
    </location>
</feature>
<dbReference type="GO" id="GO:0005811">
    <property type="term" value="C:lipid droplet"/>
    <property type="evidence" value="ECO:0007669"/>
    <property type="project" value="UniProtKB-SubCell"/>
</dbReference>
<comment type="caution">
    <text evidence="18">Lacks conserved residue(s) required for the propagation of feature annotation.</text>
</comment>
<dbReference type="Gene3D" id="2.30.230.10">
    <property type="entry name" value="Lipovitellin, beta-sheet shell regions, chain A"/>
    <property type="match status" value="1"/>
</dbReference>
<evidence type="ECO:0008006" key="25">
    <source>
        <dbReference type="Google" id="ProtNLM"/>
    </source>
</evidence>
<dbReference type="GO" id="GO:0034362">
    <property type="term" value="C:low-density lipoprotein particle"/>
    <property type="evidence" value="ECO:0007669"/>
    <property type="project" value="UniProtKB-KW"/>
</dbReference>
<keyword evidence="9" id="KW-0551">Lipid droplet</keyword>
<evidence type="ECO:0000256" key="8">
    <source>
        <dbReference type="ARBA" id="ARBA00022674"/>
    </source>
</evidence>
<dbReference type="GO" id="GO:0008203">
    <property type="term" value="P:cholesterol metabolic process"/>
    <property type="evidence" value="ECO:0007669"/>
    <property type="project" value="UniProtKB-KW"/>
</dbReference>
<evidence type="ECO:0000256" key="13">
    <source>
        <dbReference type="ARBA" id="ARBA00023098"/>
    </source>
</evidence>
<evidence type="ECO:0000259" key="22">
    <source>
        <dbReference type="PROSITE" id="PS51233"/>
    </source>
</evidence>
<feature type="compositionally biased region" description="Pro residues" evidence="19">
    <location>
        <begin position="1711"/>
        <end position="1721"/>
    </location>
</feature>
<dbReference type="EMBL" id="CAHIKZ030000001">
    <property type="protein sequence ID" value="CAE1137461.1"/>
    <property type="molecule type" value="Genomic_DNA"/>
</dbReference>
<dbReference type="SMART" id="SM00216">
    <property type="entry name" value="VWD"/>
    <property type="match status" value="1"/>
</dbReference>
<feature type="region of interest" description="Disordered" evidence="19">
    <location>
        <begin position="2620"/>
        <end position="2648"/>
    </location>
</feature>
<keyword evidence="6" id="KW-0964">Secreted</keyword>
<evidence type="ECO:0000256" key="7">
    <source>
        <dbReference type="ARBA" id="ARBA00022548"/>
    </source>
</evidence>
<dbReference type="SMART" id="SM00638">
    <property type="entry name" value="LPD_N"/>
    <property type="match status" value="1"/>
</dbReference>
<feature type="transmembrane region" description="Helical" evidence="20">
    <location>
        <begin position="349"/>
        <end position="370"/>
    </location>
</feature>
<dbReference type="InterPro" id="IPR001846">
    <property type="entry name" value="VWF_type-D"/>
</dbReference>
<dbReference type="OrthoDB" id="6053481at2759"/>
<sequence length="2830" mass="324823">MCKYPNHQAGSSIYRQYLFIYGMNGFSFSSTIIYLSLYLSCSRFFPRFSLFHSFFSFSLSLLCLSPSLFLYLSIYVSPSFFLSFFPNFNFSFLLDLFFFLFDFFLFILLFFFSFFLVFLSLHFSEPPHELPVGRRRNPPPHMSTHLRKMQRTPPTPLRNFTDRTAWRMCKQLTPAECAGTAKVNEGRCRCWIFFFVVEFCRFFFYSRSFFLLNYSSFLYKTPFIFLSFSFCLAIFHSFYFLLFSFFFFPNSIVINSSRSILFLSSFPLLFSRSPIYLSPNFGVFLSSLFASSLVVTLPFSSLPWLSIQIFKSLPPLKRKIFRQGKKANEITVERAVCRHFHFLQPKMKCLNMALLTALLLVAFFSASALASCSRCEKGWFLPNQKYVYKYEAMADAGFVGTSDERSGLKLSCIVNVITPCQCNDVTKVSLNKCEMMEKNNQGYSRTDQSYAKNLEKRHIEFVLEDGLIKHGKITAHKQDSESILNMKRAIIRTLQLKMQAPEKYEQILNQQEIFGTCPVQYSLSKTKPWTIHTKMDITHCDLPSIFEFQFNLKSLIKTVLGGRQVKNISEMIYPFDSTYNCDYTVTDEQKISSVSCLQNQAFRVLKHYGNIDATAMYNISQSLTFKENVNAMLKDKKMKIPKSKVKDADLKFVFVHEHRKVFGKISAAELKKSLEDLVTAYVTRPMSDIPGLFNGFVDRIRQASQSVLEETFSMIKVCPEHDQGCDNAIPVLQQRFYMDALKSCGDIRCVKTIVNKLDRIIAISKALFLYDLALNFEPDAELLINLLDLCKKEKKQSCTTLTILAKRFSKNVDMNLKENKIPILKTIKFYHHYLKTTVERDDADAEIDLIWAMKGMENLGSLIQDLHDECIRGILKIVTSKKYSLSLRNAGIKALRAMNFDTLVEKELKEILADVYESVSLRSQAFLTLDKYARKKTVKYIIEILRQEKIQQLTTYMATHILNVLESEEPTWKERQTVWKESLAGEKKPIPALKGGGFARGKSSYVEVSKSFVFPFTSYNMAAQLELSIIYDPSNLVPKSIIFRTKGLLGKTDYELLEITLEAEGMEKLMQSLSKTHGKPFFQRLMGIIHFFNAPRKQDDEDFTFFLEKKIVDELKDILQMVNLPENSMPSGFVHIKIFGGNLATLNLKSLFHYMHLPNLKMFLAETLRKSNLKLIQASRFVELYRSLPTVFGAPFNLTLSSTRVNSLNISTSLGLGQLLPPKNIAMNAGLQTQFVLEFRARMELTLPGLRPHGLGMNSDLDFYGGGSGGMTLTSEDRSDSGVIQYWKSRIHINNIYEPADLVKIKHRIYLLRSGKLERISADQNPAIKKYVFDGCTGARVKALLGRKICIQMSYPDVYQSNDHPYTPLTGDVDFRFYVVPNDIALLTYNIDIEREIKKDKRNGLVGIVKVRCNAPGSGLERQLNIDILQRDHNNYLLVDIMVPELNNLKYSMEFQSHDEAHDYELKFNTGLGFHGTDFIAIHLDVLKQTAIPGIKTDYLSLLDFKLQIMDILLNLTLENSLQNKSKLLLAHMTYHCSQRWPVLFELHADTEHASQHHDLTEMKFKMACEVLPHPKHQISMKRTWDLLYPGNHFHLDVDLKGSKPSTQSTGKLTWNHPLGQEVLWLTGNLIDKGTPKKVDYKYDLTFDHKVDSTIIKVDAVMTGTPMAYDIVFNVDYNKRQMRRKRSWPELSMQFKKDSEGIKRGIFNVKEPPPLKVPNPPKKTKKWVNPLANSPPGPHKDVFMNFFEFMKNGPKKWTSEGNAHVTIRPVLDKHASHPIGAEIILKASLDYPTWTKKENIKGAFIYAKSIKIMQKGKTMKGHFSIESTKTQGGVLFEFDMSKHQNYLDYSHNLTLWSVVSGEITREFIVDIKHRGNHLFNMTQRLLTGPLNGSIDVIYNKNQQLGVHYLKIVSDISDSCEVIKSKYKSEQTWSGIFTPEYMLKRTSSLDHPIFRYDSSWDLQRNADKLTMDLQARVKPKIIFLIETDGHVTILFTKDMSLPDVKLKLDLPRNGIKFRGVVESEKEFKLKMDFKKPGQPVISGITWSIILDSPTKVKNVIIWNPHLTKMTTKTINSLRQPIMRQINYQMDVMITNVLKPFSDMLLAPTGLTVSELFDVIVLSNIRSVIPYLDNLPLSSRPVSHAVYERLYKLGIAYEKVQKSIGSSGFDDQYQHLRKGFTVILSTILKYIKERINHPPRIVSDYFTQIVSPQLMPSVESNTFEFSIMHPFIWESFTTAPRLSHTSVFFMSYFNEPGYFLFREYLPSAAINFENKMVTFDGMVYSLPEDFDNEKCIHLLSADLMKKKFSVLREGDAITLVCSKTRVKVSRDCKIYIDGSDMATELPYECPMKMVTAKMWGPYLIVNSIFGVEITCDPENLKVILDGQHLNNTIGLLGTSDGDLGTDMRLSDGTFAANKAEFINHFELSRKKICQVTAEQLRPKSQTSKCSDEIRKRCMETFASYKSPFLKCFLTVNPKYFLMQCLEDVTSCKKDAMNTELCRVMHLYALHCVTKMPIHMPKQCVLCDESKGEKWKVTTNKQKRDIVIIVDQNQEINGYRPLHYFMNLFENAKIENAQMGLVACGGEGIFEHPNVYTMEGRHFGTENTLTMALKTLTEGMKPSKNGHQGMDHGDMHDQHGHKSHGHDDKHRHEGHIPRLHIDHSPHHVGHRITDLHQALEWASDYPFKPESGRMIMLFADMTILRNLTDLGSILATIVEKDIIVNIFTNTKDLLGRKAVGITASGKVLTFKKNKKIQPTPLIEYFSLIKNTNGILWNIESILSRKPTQGKIIKIINEEFENQIATKKCRQCKCVTPKHELMGRVQCTSSTCNK</sequence>
<dbReference type="GO" id="GO:0034361">
    <property type="term" value="C:very-low-density lipoprotein particle"/>
    <property type="evidence" value="ECO:0007669"/>
    <property type="project" value="UniProtKB-KW"/>
</dbReference>
<keyword evidence="14" id="KW-1207">Sterol metabolism</keyword>
<keyword evidence="5" id="KW-0963">Cytoplasm</keyword>
<dbReference type="PANTHER" id="PTHR13769">
    <property type="entry name" value="APOLIPOPROTEIN B"/>
    <property type="match status" value="1"/>
</dbReference>
<dbReference type="Pfam" id="PF06448">
    <property type="entry name" value="DUF1081"/>
    <property type="match status" value="1"/>
</dbReference>
<dbReference type="InterPro" id="IPR009454">
    <property type="entry name" value="Lipid_transpt_open_b-sht"/>
</dbReference>
<dbReference type="SMART" id="SM01169">
    <property type="entry name" value="DUF1943"/>
    <property type="match status" value="1"/>
</dbReference>
<dbReference type="InterPro" id="IPR052418">
    <property type="entry name" value="Apolipoprotein_B"/>
</dbReference>
<keyword evidence="17" id="KW-0850">VLDL</keyword>
<evidence type="ECO:0000256" key="11">
    <source>
        <dbReference type="ARBA" id="ARBA00022729"/>
    </source>
</evidence>
<keyword evidence="16" id="KW-0753">Steroid metabolism</keyword>
<keyword evidence="12" id="KW-0445">Lipid transport</keyword>
<dbReference type="GO" id="GO:0005737">
    <property type="term" value="C:cytoplasm"/>
    <property type="evidence" value="ECO:0007669"/>
    <property type="project" value="UniProtKB-SubCell"/>
</dbReference>
<evidence type="ECO:0000256" key="12">
    <source>
        <dbReference type="ARBA" id="ARBA00023055"/>
    </source>
</evidence>
<evidence type="ECO:0000256" key="14">
    <source>
        <dbReference type="ARBA" id="ARBA00023166"/>
    </source>
</evidence>
<comment type="subcellular location">
    <subcellularLocation>
        <location evidence="1">Cytoplasm</location>
    </subcellularLocation>
    <subcellularLocation>
        <location evidence="2">Lipid droplet</location>
    </subcellularLocation>
    <subcellularLocation>
        <location evidence="3">Secreted</location>
    </subcellularLocation>
</comment>
<dbReference type="Pfam" id="PF00094">
    <property type="entry name" value="VWD"/>
    <property type="match status" value="1"/>
</dbReference>
<keyword evidence="24" id="KW-1185">Reference proteome</keyword>
<dbReference type="PROSITE" id="PS51233">
    <property type="entry name" value="VWFD"/>
    <property type="match status" value="1"/>
</dbReference>
<evidence type="ECO:0000256" key="9">
    <source>
        <dbReference type="ARBA" id="ARBA00022677"/>
    </source>
</evidence>
<dbReference type="SUPFAM" id="SSF48431">
    <property type="entry name" value="Lipovitellin-phosvitin complex, superhelical domain"/>
    <property type="match status" value="1"/>
</dbReference>
<evidence type="ECO:0000256" key="4">
    <source>
        <dbReference type="ARBA" id="ARBA00022448"/>
    </source>
</evidence>
<keyword evidence="11" id="KW-0732">Signal</keyword>
<feature type="transmembrane region" description="Helical" evidence="20">
    <location>
        <begin position="51"/>
        <end position="76"/>
    </location>
</feature>
<dbReference type="InterPro" id="IPR011030">
    <property type="entry name" value="Lipovitellin_superhlx_dom"/>
</dbReference>
<evidence type="ECO:0000313" key="24">
    <source>
        <dbReference type="Proteomes" id="UP000597762"/>
    </source>
</evidence>
<organism evidence="23 24">
    <name type="scientific">Acanthosepion pharaonis</name>
    <name type="common">Pharaoh cuttlefish</name>
    <name type="synonym">Sepia pharaonis</name>
    <dbReference type="NCBI Taxonomy" id="158019"/>
    <lineage>
        <taxon>Eukaryota</taxon>
        <taxon>Metazoa</taxon>
        <taxon>Spiralia</taxon>
        <taxon>Lophotrochozoa</taxon>
        <taxon>Mollusca</taxon>
        <taxon>Cephalopoda</taxon>
        <taxon>Coleoidea</taxon>
        <taxon>Decapodiformes</taxon>
        <taxon>Sepiida</taxon>
        <taxon>Sepiina</taxon>
        <taxon>Sepiidae</taxon>
        <taxon>Acanthosepion</taxon>
    </lineage>
</organism>
<feature type="transmembrane region" description="Helical" evidence="20">
    <location>
        <begin position="96"/>
        <end position="119"/>
    </location>
</feature>
<feature type="transmembrane region" description="Helical" evidence="20">
    <location>
        <begin position="283"/>
        <end position="310"/>
    </location>
</feature>
<keyword evidence="15" id="KW-0325">Glycoprotein</keyword>
<evidence type="ECO:0000256" key="5">
    <source>
        <dbReference type="ARBA" id="ARBA00022490"/>
    </source>
</evidence>
<dbReference type="Proteomes" id="UP000597762">
    <property type="component" value="Unassembled WGS sequence"/>
</dbReference>
<accession>A0A812AKE8</accession>
<evidence type="ECO:0000256" key="3">
    <source>
        <dbReference type="ARBA" id="ARBA00004613"/>
    </source>
</evidence>
<protein>
    <recommendedName>
        <fullName evidence="25">Vitellogenin</fullName>
    </recommendedName>
</protein>
<evidence type="ECO:0000259" key="21">
    <source>
        <dbReference type="PROSITE" id="PS51211"/>
    </source>
</evidence>
<evidence type="ECO:0000313" key="23">
    <source>
        <dbReference type="EMBL" id="CAE1137461.1"/>
    </source>
</evidence>
<feature type="transmembrane region" description="Helical" evidence="20">
    <location>
        <begin position="18"/>
        <end position="39"/>
    </location>
</feature>
<dbReference type="Pfam" id="PF01347">
    <property type="entry name" value="Vitellogenin_N"/>
    <property type="match status" value="1"/>
</dbReference>
<evidence type="ECO:0000256" key="6">
    <source>
        <dbReference type="ARBA" id="ARBA00022525"/>
    </source>
</evidence>
<name>A0A812AKE8_ACAPH</name>
<dbReference type="InterPro" id="IPR001747">
    <property type="entry name" value="Vitellogenin_N"/>
</dbReference>
<evidence type="ECO:0000256" key="10">
    <source>
        <dbReference type="ARBA" id="ARBA00022710"/>
    </source>
</evidence>
<gene>
    <name evidence="23" type="ORF">SPHA_80</name>
</gene>
<reference evidence="23" key="1">
    <citation type="submission" date="2021-01" db="EMBL/GenBank/DDBJ databases">
        <authorList>
            <person name="Li R."/>
            <person name="Bekaert M."/>
        </authorList>
    </citation>
    <scope>NUCLEOTIDE SEQUENCE</scope>
    <source>
        <strain evidence="23">Farmed</strain>
    </source>
</reference>
<evidence type="ECO:0000256" key="15">
    <source>
        <dbReference type="ARBA" id="ARBA00023180"/>
    </source>
</evidence>
<comment type="caution">
    <text evidence="23">The sequence shown here is derived from an EMBL/GenBank/DDBJ whole genome shotgun (WGS) entry which is preliminary data.</text>
</comment>
<keyword evidence="13" id="KW-0443">Lipid metabolism</keyword>
<dbReference type="PANTHER" id="PTHR13769:SF1">
    <property type="entry name" value="APOLIPOPROTEIN B-100"/>
    <property type="match status" value="1"/>
</dbReference>
<keyword evidence="4" id="KW-0813">Transport</keyword>
<feature type="domain" description="VWFD" evidence="22">
    <location>
        <begin position="2264"/>
        <end position="2432"/>
    </location>
</feature>
<dbReference type="Gene3D" id="1.25.10.20">
    <property type="entry name" value="Vitellinogen, superhelical"/>
    <property type="match status" value="1"/>
</dbReference>
<dbReference type="Pfam" id="PF09172">
    <property type="entry name" value="Vit_open_b-sht"/>
    <property type="match status" value="1"/>
</dbReference>
<proteinExistence type="predicted"/>
<evidence type="ECO:0000256" key="16">
    <source>
        <dbReference type="ARBA" id="ARBA00023221"/>
    </source>
</evidence>
<keyword evidence="20" id="KW-0812">Transmembrane</keyword>
<evidence type="ECO:0000256" key="18">
    <source>
        <dbReference type="PROSITE-ProRule" id="PRU00557"/>
    </source>
</evidence>
<dbReference type="InterPro" id="IPR015255">
    <property type="entry name" value="Vitellinogen_open_b-sht"/>
</dbReference>
<feature type="transmembrane region" description="Helical" evidence="20">
    <location>
        <begin position="260"/>
        <end position="277"/>
    </location>
</feature>
<keyword evidence="20" id="KW-0472">Membrane</keyword>